<dbReference type="SUPFAM" id="SSF57667">
    <property type="entry name" value="beta-beta-alpha zinc fingers"/>
    <property type="match status" value="2"/>
</dbReference>
<evidence type="ECO:0000256" key="3">
    <source>
        <dbReference type="ARBA" id="ARBA00022737"/>
    </source>
</evidence>
<evidence type="ECO:0000313" key="13">
    <source>
        <dbReference type="EMBL" id="GMT32340.1"/>
    </source>
</evidence>
<dbReference type="FunFam" id="3.30.160.60:FF:002484">
    <property type="entry name" value="Protein CBR-LSY-2"/>
    <property type="match status" value="1"/>
</dbReference>
<evidence type="ECO:0000256" key="2">
    <source>
        <dbReference type="ARBA" id="ARBA00022723"/>
    </source>
</evidence>
<feature type="compositionally biased region" description="Low complexity" evidence="11">
    <location>
        <begin position="290"/>
        <end position="301"/>
    </location>
</feature>
<evidence type="ECO:0000256" key="9">
    <source>
        <dbReference type="ARBA" id="ARBA00023242"/>
    </source>
</evidence>
<evidence type="ECO:0000256" key="7">
    <source>
        <dbReference type="ARBA" id="ARBA00023125"/>
    </source>
</evidence>
<dbReference type="Gene3D" id="3.30.160.60">
    <property type="entry name" value="Classic Zinc Finger"/>
    <property type="match status" value="2"/>
</dbReference>
<keyword evidence="9" id="KW-0539">Nucleus</keyword>
<dbReference type="GO" id="GO:0010468">
    <property type="term" value="P:regulation of gene expression"/>
    <property type="evidence" value="ECO:0007669"/>
    <property type="project" value="TreeGrafter"/>
</dbReference>
<keyword evidence="4 10" id="KW-0863">Zinc-finger</keyword>
<feature type="compositionally biased region" description="Polar residues" evidence="11">
    <location>
        <begin position="302"/>
        <end position="311"/>
    </location>
</feature>
<dbReference type="PANTHER" id="PTHR16515">
    <property type="entry name" value="PR DOMAIN ZINC FINGER PROTEIN"/>
    <property type="match status" value="1"/>
</dbReference>
<evidence type="ECO:0000256" key="6">
    <source>
        <dbReference type="ARBA" id="ARBA00023015"/>
    </source>
</evidence>
<protein>
    <recommendedName>
        <fullName evidence="12">C2H2-type domain-containing protein</fullName>
    </recommendedName>
</protein>
<dbReference type="AlphaFoldDB" id="A0AAV5WP88"/>
<keyword evidence="14" id="KW-1185">Reference proteome</keyword>
<keyword evidence="7" id="KW-0238">DNA-binding</keyword>
<feature type="compositionally biased region" description="Polar residues" evidence="11">
    <location>
        <begin position="232"/>
        <end position="245"/>
    </location>
</feature>
<evidence type="ECO:0000256" key="8">
    <source>
        <dbReference type="ARBA" id="ARBA00023163"/>
    </source>
</evidence>
<feature type="domain" description="C2H2-type" evidence="12">
    <location>
        <begin position="98"/>
        <end position="125"/>
    </location>
</feature>
<feature type="domain" description="C2H2-type" evidence="12">
    <location>
        <begin position="126"/>
        <end position="154"/>
    </location>
</feature>
<dbReference type="InterPro" id="IPR013087">
    <property type="entry name" value="Znf_C2H2_type"/>
</dbReference>
<evidence type="ECO:0000256" key="4">
    <source>
        <dbReference type="ARBA" id="ARBA00022771"/>
    </source>
</evidence>
<comment type="subcellular location">
    <subcellularLocation>
        <location evidence="1">Nucleus speckle</location>
    </subcellularLocation>
</comment>
<keyword evidence="5" id="KW-0862">Zinc</keyword>
<evidence type="ECO:0000256" key="1">
    <source>
        <dbReference type="ARBA" id="ARBA00004324"/>
    </source>
</evidence>
<keyword evidence="3" id="KW-0677">Repeat</keyword>
<feature type="region of interest" description="Disordered" evidence="11">
    <location>
        <begin position="278"/>
        <end position="311"/>
    </location>
</feature>
<dbReference type="EMBL" id="BTSY01000006">
    <property type="protein sequence ID" value="GMT32340.1"/>
    <property type="molecule type" value="Genomic_DNA"/>
</dbReference>
<evidence type="ECO:0000256" key="11">
    <source>
        <dbReference type="SAM" id="MobiDB-lite"/>
    </source>
</evidence>
<dbReference type="PANTHER" id="PTHR16515:SF49">
    <property type="entry name" value="GASTRULA ZINC FINGER PROTEIN XLCGF49.1-LIKE-RELATED"/>
    <property type="match status" value="1"/>
</dbReference>
<comment type="caution">
    <text evidence="13">The sequence shown here is derived from an EMBL/GenBank/DDBJ whole genome shotgun (WGS) entry which is preliminary data.</text>
</comment>
<dbReference type="SMART" id="SM00355">
    <property type="entry name" value="ZnF_C2H2"/>
    <property type="match status" value="4"/>
</dbReference>
<keyword evidence="6" id="KW-0805">Transcription regulation</keyword>
<dbReference type="GO" id="GO:0016607">
    <property type="term" value="C:nuclear speck"/>
    <property type="evidence" value="ECO:0007669"/>
    <property type="project" value="UniProtKB-SubCell"/>
</dbReference>
<dbReference type="PROSITE" id="PS50157">
    <property type="entry name" value="ZINC_FINGER_C2H2_2"/>
    <property type="match status" value="4"/>
</dbReference>
<evidence type="ECO:0000313" key="14">
    <source>
        <dbReference type="Proteomes" id="UP001432322"/>
    </source>
</evidence>
<dbReference type="GO" id="GO:0003677">
    <property type="term" value="F:DNA binding"/>
    <property type="evidence" value="ECO:0007669"/>
    <property type="project" value="UniProtKB-KW"/>
</dbReference>
<dbReference type="Proteomes" id="UP001432322">
    <property type="component" value="Unassembled WGS sequence"/>
</dbReference>
<accession>A0AAV5WP88</accession>
<feature type="domain" description="C2H2-type" evidence="12">
    <location>
        <begin position="311"/>
        <end position="339"/>
    </location>
</feature>
<keyword evidence="2" id="KW-0479">Metal-binding</keyword>
<dbReference type="InterPro" id="IPR036236">
    <property type="entry name" value="Znf_C2H2_sf"/>
</dbReference>
<feature type="region of interest" description="Disordered" evidence="11">
    <location>
        <begin position="230"/>
        <end position="262"/>
    </location>
</feature>
<dbReference type="Pfam" id="PF00096">
    <property type="entry name" value="zf-C2H2"/>
    <property type="match status" value="4"/>
</dbReference>
<feature type="non-terminal residue" evidence="13">
    <location>
        <position position="1"/>
    </location>
</feature>
<keyword evidence="8" id="KW-0804">Transcription</keyword>
<sequence>SRTLFLCQSFLPPVSPPPSPLLPSSPLPPFLLPMVELASTPLLLDDSLSSALQSSLSATLSSTITPPLSFACPQCPKSFTAQKLLQQHQHMFHTDKSFVCEICGKAFRFRSNLAEHRSVHTALKPYVCKYCGKSSRLKGNLTKHILKHHKREQAEQVNKDDIIVRKELPALPNDLLEKSMLVLKQNNSPLTNGLSDFVSLLPKEEKSDPDYERAIFLSFGLDQGSMDLTACSPDNASSDNGTDTAGGSHDLDSEISGSPLPTSTIGGACSLQALLAQVSSTPSTPPPSSMTPSLPSLPTPLNGITPTTTKTQCSECGKHFRKVSALQLHMTLNHGCAPPASSVSSSDDIKMEEPDTEVMAFQNDLRHVQNFMAERFDSLERVVKGLDVRMSKMEKNVDTVLNSIYSLVQLQTGLNTSVTRFRDEMGDQWEKIKHSSLPHV</sequence>
<evidence type="ECO:0000256" key="5">
    <source>
        <dbReference type="ARBA" id="ARBA00022833"/>
    </source>
</evidence>
<name>A0AAV5WP88_9BILA</name>
<dbReference type="GO" id="GO:0008270">
    <property type="term" value="F:zinc ion binding"/>
    <property type="evidence" value="ECO:0007669"/>
    <property type="project" value="UniProtKB-KW"/>
</dbReference>
<dbReference type="FunFam" id="3.30.160.60:FF:000325">
    <property type="entry name" value="ZFP90 zinc finger protein"/>
    <property type="match status" value="1"/>
</dbReference>
<dbReference type="PROSITE" id="PS00028">
    <property type="entry name" value="ZINC_FINGER_C2H2_1"/>
    <property type="match status" value="3"/>
</dbReference>
<gene>
    <name evidence="13" type="ORF">PFISCL1PPCAC_23637</name>
</gene>
<organism evidence="13 14">
    <name type="scientific">Pristionchus fissidentatus</name>
    <dbReference type="NCBI Taxonomy" id="1538716"/>
    <lineage>
        <taxon>Eukaryota</taxon>
        <taxon>Metazoa</taxon>
        <taxon>Ecdysozoa</taxon>
        <taxon>Nematoda</taxon>
        <taxon>Chromadorea</taxon>
        <taxon>Rhabditida</taxon>
        <taxon>Rhabditina</taxon>
        <taxon>Diplogasteromorpha</taxon>
        <taxon>Diplogasteroidea</taxon>
        <taxon>Neodiplogasteridae</taxon>
        <taxon>Pristionchus</taxon>
    </lineage>
</organism>
<evidence type="ECO:0000259" key="12">
    <source>
        <dbReference type="PROSITE" id="PS50157"/>
    </source>
</evidence>
<feature type="domain" description="C2H2-type" evidence="12">
    <location>
        <begin position="70"/>
        <end position="98"/>
    </location>
</feature>
<evidence type="ECO:0000256" key="10">
    <source>
        <dbReference type="PROSITE-ProRule" id="PRU00042"/>
    </source>
</evidence>
<reference evidence="13" key="1">
    <citation type="submission" date="2023-10" db="EMBL/GenBank/DDBJ databases">
        <title>Genome assembly of Pristionchus species.</title>
        <authorList>
            <person name="Yoshida K."/>
            <person name="Sommer R.J."/>
        </authorList>
    </citation>
    <scope>NUCLEOTIDE SEQUENCE</scope>
    <source>
        <strain evidence="13">RS5133</strain>
    </source>
</reference>
<dbReference type="InterPro" id="IPR050331">
    <property type="entry name" value="Zinc_finger"/>
</dbReference>
<proteinExistence type="predicted"/>